<dbReference type="SUPFAM" id="SSF52218">
    <property type="entry name" value="Flavoproteins"/>
    <property type="match status" value="1"/>
</dbReference>
<dbReference type="EC" id="1.-.-.-" evidence="6"/>
<evidence type="ECO:0000256" key="2">
    <source>
        <dbReference type="ARBA" id="ARBA00022630"/>
    </source>
</evidence>
<dbReference type="Pfam" id="PF02525">
    <property type="entry name" value="Flavodoxin_2"/>
    <property type="match status" value="1"/>
</dbReference>
<name>A0ABV7YRX5_9BACT</name>
<reference evidence="7" key="1">
    <citation type="journal article" date="2019" name="Int. J. Syst. Evol. Microbiol.">
        <title>The Global Catalogue of Microorganisms (GCM) 10K type strain sequencing project: providing services to taxonomists for standard genome sequencing and annotation.</title>
        <authorList>
            <consortium name="The Broad Institute Genomics Platform"/>
            <consortium name="The Broad Institute Genome Sequencing Center for Infectious Disease"/>
            <person name="Wu L."/>
            <person name="Ma J."/>
        </authorList>
    </citation>
    <scope>NUCLEOTIDE SEQUENCE [LARGE SCALE GENOMIC DNA]</scope>
    <source>
        <strain evidence="7">CECT 7956</strain>
    </source>
</reference>
<dbReference type="Gene3D" id="3.40.50.360">
    <property type="match status" value="1"/>
</dbReference>
<organism evidence="6 7">
    <name type="scientific">Lacihabitans lacunae</name>
    <dbReference type="NCBI Taxonomy" id="1028214"/>
    <lineage>
        <taxon>Bacteria</taxon>
        <taxon>Pseudomonadati</taxon>
        <taxon>Bacteroidota</taxon>
        <taxon>Cytophagia</taxon>
        <taxon>Cytophagales</taxon>
        <taxon>Leadbetterellaceae</taxon>
        <taxon>Lacihabitans</taxon>
    </lineage>
</organism>
<keyword evidence="6" id="KW-0560">Oxidoreductase</keyword>
<gene>
    <name evidence="6" type="ORF">ACFOOI_01715</name>
</gene>
<evidence type="ECO:0000256" key="1">
    <source>
        <dbReference type="ARBA" id="ARBA00001974"/>
    </source>
</evidence>
<proteinExistence type="inferred from homology"/>
<dbReference type="Proteomes" id="UP001595616">
    <property type="component" value="Unassembled WGS sequence"/>
</dbReference>
<comment type="similarity">
    <text evidence="4">Belongs to the oxidoreductase MdaB family.</text>
</comment>
<keyword evidence="7" id="KW-1185">Reference proteome</keyword>
<evidence type="ECO:0000256" key="3">
    <source>
        <dbReference type="ARBA" id="ARBA00022827"/>
    </source>
</evidence>
<keyword evidence="3" id="KW-0274">FAD</keyword>
<dbReference type="InterPro" id="IPR003680">
    <property type="entry name" value="Flavodoxin_fold"/>
</dbReference>
<evidence type="ECO:0000259" key="5">
    <source>
        <dbReference type="Pfam" id="PF02525"/>
    </source>
</evidence>
<keyword evidence="2" id="KW-0285">Flavoprotein</keyword>
<evidence type="ECO:0000313" key="6">
    <source>
        <dbReference type="EMBL" id="MFC3809359.1"/>
    </source>
</evidence>
<dbReference type="RefSeq" id="WP_379834313.1">
    <property type="nucleotide sequence ID" value="NZ_JBHRYQ010000001.1"/>
</dbReference>
<sequence length="200" mass="23036">MKNIFIINGAHPFAHSGGRFNQTLFEKTISYFENTADFEVKYTSVGDTYDPKTEVNKFKWADLIIYHTPIWWFQLPYGFKKYIDEVFTEGHQNGIYKSDGRSSSNPNINYGTGGLMHGKKYILTTSWNAPKTAFTLENEFFDQKSVDEGPLFGFHKMNKFAGMQVLATHHFHDIEKNADVPHELAEYQSFLDETMKGCMA</sequence>
<protein>
    <submittedName>
        <fullName evidence="6">NAD(P)H-dependent oxidoreductase</fullName>
        <ecNumber evidence="6">1.-.-.-</ecNumber>
    </submittedName>
</protein>
<comment type="caution">
    <text evidence="6">The sequence shown here is derived from an EMBL/GenBank/DDBJ whole genome shotgun (WGS) entry which is preliminary data.</text>
</comment>
<evidence type="ECO:0000313" key="7">
    <source>
        <dbReference type="Proteomes" id="UP001595616"/>
    </source>
</evidence>
<dbReference type="InterPro" id="IPR029039">
    <property type="entry name" value="Flavoprotein-like_sf"/>
</dbReference>
<dbReference type="EMBL" id="JBHRYQ010000001">
    <property type="protein sequence ID" value="MFC3809359.1"/>
    <property type="molecule type" value="Genomic_DNA"/>
</dbReference>
<dbReference type="GO" id="GO:0016491">
    <property type="term" value="F:oxidoreductase activity"/>
    <property type="evidence" value="ECO:0007669"/>
    <property type="project" value="UniProtKB-KW"/>
</dbReference>
<evidence type="ECO:0000256" key="4">
    <source>
        <dbReference type="ARBA" id="ARBA00037981"/>
    </source>
</evidence>
<comment type="cofactor">
    <cofactor evidence="1">
        <name>FAD</name>
        <dbReference type="ChEBI" id="CHEBI:57692"/>
    </cofactor>
</comment>
<feature type="domain" description="Flavodoxin-like fold" evidence="5">
    <location>
        <begin position="3"/>
        <end position="188"/>
    </location>
</feature>
<dbReference type="PANTHER" id="PTHR46305">
    <property type="match status" value="1"/>
</dbReference>
<accession>A0ABV7YRX5</accession>
<dbReference type="InterPro" id="IPR052397">
    <property type="entry name" value="NADPH-QR_MdaB"/>
</dbReference>
<dbReference type="PANTHER" id="PTHR46305:SF3">
    <property type="entry name" value="NADPH:QUINONE OXIDOREDUCTASE MDAB"/>
    <property type="match status" value="1"/>
</dbReference>